<dbReference type="PANTHER" id="PTHR43798">
    <property type="entry name" value="MONOACYLGLYCEROL LIPASE"/>
    <property type="match status" value="1"/>
</dbReference>
<dbReference type="PRINTS" id="PR00412">
    <property type="entry name" value="EPOXHYDRLASE"/>
</dbReference>
<sequence length="319" mass="35868">MKFLRVFGAFSPDLVRFGKGFELRSATVDQFQWSYLIRPAINPKSREIAVFLHGLGSSKEAWIRVSSGLNKDFHIVIPDIPGHGKTTPLDPLMNFAADRQTRRLHEFFESELYPNNKVHLIGTCMGATIAGVYAAMHPTRVKSLTMMCPWGITMPTVSVTLSDIDDLGETTLRSPTEISTSDGGEWCDHHSSSANIAYTPRVIHALAISKRGRAWKVLRKVVADMLAHPTSLEDKLSRIRARAMVIWGKQDKVLDISCLKAIDDKLRVARKHMLVLDKCGHFIPRENPVECLNVLNTFLADHELKCTFALREQEAVMVY</sequence>
<dbReference type="InterPro" id="IPR050266">
    <property type="entry name" value="AB_hydrolase_sf"/>
</dbReference>
<keyword evidence="4" id="KW-1185">Reference proteome</keyword>
<dbReference type="InterPro" id="IPR029058">
    <property type="entry name" value="AB_hydrolase_fold"/>
</dbReference>
<organism evidence="2 5">
    <name type="scientific">Peronospora belbahrii</name>
    <dbReference type="NCBI Taxonomy" id="622444"/>
    <lineage>
        <taxon>Eukaryota</taxon>
        <taxon>Sar</taxon>
        <taxon>Stramenopiles</taxon>
        <taxon>Oomycota</taxon>
        <taxon>Peronosporomycetes</taxon>
        <taxon>Peronosporales</taxon>
        <taxon>Peronosporaceae</taxon>
        <taxon>Peronospora</taxon>
    </lineage>
</organism>
<dbReference type="AlphaFoldDB" id="A0AAU9KVV1"/>
<dbReference type="Proteomes" id="UP001160483">
    <property type="component" value="Unassembled WGS sequence"/>
</dbReference>
<name>A0AAU9KVV1_9STRA</name>
<dbReference type="InterPro" id="IPR000073">
    <property type="entry name" value="AB_hydrolase_1"/>
</dbReference>
<evidence type="ECO:0000313" key="5">
    <source>
        <dbReference type="Proteomes" id="UP001160483"/>
    </source>
</evidence>
<reference evidence="2 4" key="1">
    <citation type="submission" date="2021-11" db="EMBL/GenBank/DDBJ databases">
        <authorList>
            <person name="Islam A."/>
            <person name="Islam S."/>
            <person name="Flora M.S."/>
            <person name="Rahman M."/>
            <person name="Ziaur R.M."/>
            <person name="Epstein J.H."/>
            <person name="Hassan M."/>
            <person name="Klassen M."/>
            <person name="Woodard K."/>
            <person name="Webb A."/>
            <person name="Webby R.J."/>
            <person name="El Zowalaty M.E."/>
        </authorList>
    </citation>
    <scope>NUCLEOTIDE SEQUENCE</scope>
    <source>
        <strain evidence="3">Pbs1</strain>
        <strain evidence="2">Pbs3</strain>
    </source>
</reference>
<dbReference type="PANTHER" id="PTHR43798:SF33">
    <property type="entry name" value="HYDROLASE, PUTATIVE (AFU_ORTHOLOGUE AFUA_2G14860)-RELATED"/>
    <property type="match status" value="1"/>
</dbReference>
<evidence type="ECO:0000259" key="1">
    <source>
        <dbReference type="Pfam" id="PF00561"/>
    </source>
</evidence>
<protein>
    <recommendedName>
        <fullName evidence="1">AB hydrolase-1 domain-containing protein</fullName>
    </recommendedName>
</protein>
<evidence type="ECO:0000313" key="4">
    <source>
        <dbReference type="Proteomes" id="UP001158986"/>
    </source>
</evidence>
<accession>A0AAU9KVV1</accession>
<comment type="caution">
    <text evidence="2">The sequence shown here is derived from an EMBL/GenBank/DDBJ whole genome shotgun (WGS) entry which is preliminary data.</text>
</comment>
<evidence type="ECO:0000313" key="2">
    <source>
        <dbReference type="EMBL" id="CAH0475786.1"/>
    </source>
</evidence>
<dbReference type="GO" id="GO:0016020">
    <property type="term" value="C:membrane"/>
    <property type="evidence" value="ECO:0007669"/>
    <property type="project" value="TreeGrafter"/>
</dbReference>
<dbReference type="EMBL" id="CAKLCB010000262">
    <property type="protein sequence ID" value="CAH0518360.1"/>
    <property type="molecule type" value="Genomic_DNA"/>
</dbReference>
<gene>
    <name evidence="3" type="ORF">PBS001_LOCUS4933</name>
    <name evidence="2" type="ORF">PBS003_LOCUS2596</name>
</gene>
<dbReference type="SUPFAM" id="SSF53474">
    <property type="entry name" value="alpha/beta-Hydrolases"/>
    <property type="match status" value="1"/>
</dbReference>
<dbReference type="PRINTS" id="PR00111">
    <property type="entry name" value="ABHYDROLASE"/>
</dbReference>
<dbReference type="GO" id="GO:0003824">
    <property type="term" value="F:catalytic activity"/>
    <property type="evidence" value="ECO:0007669"/>
    <property type="project" value="InterPro"/>
</dbReference>
<evidence type="ECO:0000313" key="3">
    <source>
        <dbReference type="EMBL" id="CAH0518360.1"/>
    </source>
</evidence>
<dbReference type="Gene3D" id="3.40.50.1820">
    <property type="entry name" value="alpha/beta hydrolase"/>
    <property type="match status" value="1"/>
</dbReference>
<dbReference type="EMBL" id="CAKKTJ010000131">
    <property type="protein sequence ID" value="CAH0475786.1"/>
    <property type="molecule type" value="Genomic_DNA"/>
</dbReference>
<dbReference type="InterPro" id="IPR000639">
    <property type="entry name" value="Epox_hydrolase-like"/>
</dbReference>
<dbReference type="Proteomes" id="UP001158986">
    <property type="component" value="Unassembled WGS sequence"/>
</dbReference>
<feature type="domain" description="AB hydrolase-1" evidence="1">
    <location>
        <begin position="50"/>
        <end position="153"/>
    </location>
</feature>
<proteinExistence type="predicted"/>
<dbReference type="Pfam" id="PF00561">
    <property type="entry name" value="Abhydrolase_1"/>
    <property type="match status" value="1"/>
</dbReference>